<comment type="caution">
    <text evidence="2">The sequence shown here is derived from an EMBL/GenBank/DDBJ whole genome shotgun (WGS) entry which is preliminary data.</text>
</comment>
<reference evidence="2 3" key="2">
    <citation type="submission" date="2018-03" db="EMBL/GenBank/DDBJ databases">
        <authorList>
            <person name="Keele B.F."/>
        </authorList>
    </citation>
    <scope>NUCLEOTIDE SEQUENCE [LARGE SCALE GENOMIC DNA]</scope>
    <source>
        <strain evidence="2 3">CCALA 016</strain>
    </source>
</reference>
<proteinExistence type="predicted"/>
<sequence length="251" mass="28473">REVGLKEDPDGKIYIKDLWEQLRHWYTQNGTLEVETLQSGKTKDIWHDQPHAGDKTVKGANQVFKRFTEIFPNIKRVMETVDQTRVGQCYLSGISLFASFDSCDAISIDTASCVASFNEPINEATTLDPHGYESNEANLPTITQKKNHSDLINSINLYSEINDPEMQHNFTETLNNSEAEEEKTESSTPPPVNHSFKAGDLVKRKSDPNRLYYIDRLLPDNLIEIIEVGKSPLDPDGWVSPDELMYPPSEE</sequence>
<gene>
    <name evidence="2" type="ORF">C7H19_25090</name>
</gene>
<feature type="non-terminal residue" evidence="2">
    <location>
        <position position="1"/>
    </location>
</feature>
<evidence type="ECO:0000313" key="2">
    <source>
        <dbReference type="EMBL" id="PSF26713.1"/>
    </source>
</evidence>
<feature type="region of interest" description="Disordered" evidence="1">
    <location>
        <begin position="232"/>
        <end position="251"/>
    </location>
</feature>
<organism evidence="2 3">
    <name type="scientific">Aphanothece hegewaldii CCALA 016</name>
    <dbReference type="NCBI Taxonomy" id="2107694"/>
    <lineage>
        <taxon>Bacteria</taxon>
        <taxon>Bacillati</taxon>
        <taxon>Cyanobacteriota</taxon>
        <taxon>Cyanophyceae</taxon>
        <taxon>Oscillatoriophycideae</taxon>
        <taxon>Chroococcales</taxon>
        <taxon>Aphanothecaceae</taxon>
        <taxon>Aphanothece</taxon>
    </lineage>
</organism>
<accession>A0A2T1LQB6</accession>
<reference evidence="2 3" key="1">
    <citation type="submission" date="2018-03" db="EMBL/GenBank/DDBJ databases">
        <title>The ancient ancestry and fast evolution of plastids.</title>
        <authorList>
            <person name="Moore K.R."/>
            <person name="Magnabosco C."/>
            <person name="Momper L."/>
            <person name="Gold D.A."/>
            <person name="Bosak T."/>
            <person name="Fournier G.P."/>
        </authorList>
    </citation>
    <scope>NUCLEOTIDE SEQUENCE [LARGE SCALE GENOMIC DNA]</scope>
    <source>
        <strain evidence="2 3">CCALA 016</strain>
    </source>
</reference>
<protein>
    <submittedName>
        <fullName evidence="2">Uncharacterized protein</fullName>
    </submittedName>
</protein>
<name>A0A2T1LQB6_9CHRO</name>
<keyword evidence="3" id="KW-1185">Reference proteome</keyword>
<dbReference type="EMBL" id="PXOH01000096">
    <property type="protein sequence ID" value="PSF26713.1"/>
    <property type="molecule type" value="Genomic_DNA"/>
</dbReference>
<dbReference type="AlphaFoldDB" id="A0A2T1LQB6"/>
<dbReference type="Proteomes" id="UP000239001">
    <property type="component" value="Unassembled WGS sequence"/>
</dbReference>
<feature type="region of interest" description="Disordered" evidence="1">
    <location>
        <begin position="173"/>
        <end position="200"/>
    </location>
</feature>
<evidence type="ECO:0000313" key="3">
    <source>
        <dbReference type="Proteomes" id="UP000239001"/>
    </source>
</evidence>
<evidence type="ECO:0000256" key="1">
    <source>
        <dbReference type="SAM" id="MobiDB-lite"/>
    </source>
</evidence>